<sequence>MNNIAEMARVCNDLNISFHIISGDDANKIISKVINFFNPEQTTGHLSISNDGNKVFKISLEYNEFTYSKKLPEDKGYVFFDLESKDKNKVFVLDNIQNICDIMSESFGMEYFLFNEQFDYLIAVNWYVIEFTDGAKKYLIT</sequence>
<comment type="caution">
    <text evidence="1">The sequence shown here is derived from an EMBL/GenBank/DDBJ whole genome shotgun (WGS) entry which is preliminary data.</text>
</comment>
<accession>A0AB36DLI5</accession>
<dbReference type="AlphaFoldDB" id="A0AB36DLI5"/>
<dbReference type="EMBL" id="LXHQ01000047">
    <property type="protein sequence ID" value="OAV22982.1"/>
    <property type="molecule type" value="Genomic_DNA"/>
</dbReference>
<dbReference type="Proteomes" id="UP000078295">
    <property type="component" value="Unassembled WGS sequence"/>
</dbReference>
<name>A0AB36DLI5_MORCA</name>
<evidence type="ECO:0000313" key="2">
    <source>
        <dbReference type="Proteomes" id="UP000078295"/>
    </source>
</evidence>
<protein>
    <submittedName>
        <fullName evidence="1">Uncharacterized protein</fullName>
    </submittedName>
</protein>
<reference evidence="1 2" key="1">
    <citation type="journal article" date="2016" name="Genome Biol. Evol.">
        <title>Comparative Genomic Analyses of the Moraxella catarrhalis Serosensitive and Seroresistant Lineages Demonstrate Their Independent Evolution.</title>
        <authorList>
            <person name="Earl J.P."/>
            <person name="de Vries S.P."/>
            <person name="Ahmed A."/>
            <person name="Powell E."/>
            <person name="Schultz M.P."/>
            <person name="Hermans P.W."/>
            <person name="Hill D.J."/>
            <person name="Zhou Z."/>
            <person name="Constantinidou C.I."/>
            <person name="Hu F.Z."/>
            <person name="Bootsma H.J."/>
            <person name="Ehrlich G.D."/>
        </authorList>
    </citation>
    <scope>NUCLEOTIDE SEQUENCE [LARGE SCALE GENOMIC DNA]</scope>
    <source>
        <strain evidence="1 2">F23</strain>
    </source>
</reference>
<organism evidence="1 2">
    <name type="scientific">Moraxella catarrhalis</name>
    <name type="common">Branhamella catarrhalis</name>
    <dbReference type="NCBI Taxonomy" id="480"/>
    <lineage>
        <taxon>Bacteria</taxon>
        <taxon>Pseudomonadati</taxon>
        <taxon>Pseudomonadota</taxon>
        <taxon>Gammaproteobacteria</taxon>
        <taxon>Moraxellales</taxon>
        <taxon>Moraxellaceae</taxon>
        <taxon>Moraxella</taxon>
    </lineage>
</organism>
<evidence type="ECO:0000313" key="1">
    <source>
        <dbReference type="EMBL" id="OAV22982.1"/>
    </source>
</evidence>
<dbReference type="RefSeq" id="WP_064604861.1">
    <property type="nucleotide sequence ID" value="NZ_LXHO01000014.1"/>
</dbReference>
<proteinExistence type="predicted"/>
<gene>
    <name evidence="1" type="ORF">AO370_1804</name>
</gene>